<keyword evidence="2" id="KW-1185">Reference proteome</keyword>
<accession>A0ABS8T2T3</accession>
<proteinExistence type="predicted"/>
<sequence length="77" mass="8368">MADVSGSAATDDGNQKWVLSENSGVIFHYFQNVREQGLKAVSSSVQRIDTLRRVSLSLAPVDKLGLDYGGNGMIRLK</sequence>
<comment type="caution">
    <text evidence="1">The sequence shown here is derived from an EMBL/GenBank/DDBJ whole genome shotgun (WGS) entry which is preliminary data.</text>
</comment>
<name>A0ABS8T2T3_DATST</name>
<protein>
    <submittedName>
        <fullName evidence="1">Uncharacterized protein</fullName>
    </submittedName>
</protein>
<gene>
    <name evidence="1" type="ORF">HAX54_001274</name>
</gene>
<dbReference type="EMBL" id="JACEIK010001049">
    <property type="protein sequence ID" value="MCD7465428.1"/>
    <property type="molecule type" value="Genomic_DNA"/>
</dbReference>
<evidence type="ECO:0000313" key="1">
    <source>
        <dbReference type="EMBL" id="MCD7465428.1"/>
    </source>
</evidence>
<reference evidence="1 2" key="1">
    <citation type="journal article" date="2021" name="BMC Genomics">
        <title>Datura genome reveals duplications of psychoactive alkaloid biosynthetic genes and high mutation rate following tissue culture.</title>
        <authorList>
            <person name="Rajewski A."/>
            <person name="Carter-House D."/>
            <person name="Stajich J."/>
            <person name="Litt A."/>
        </authorList>
    </citation>
    <scope>NUCLEOTIDE SEQUENCE [LARGE SCALE GENOMIC DNA]</scope>
    <source>
        <strain evidence="1">AR-01</strain>
    </source>
</reference>
<evidence type="ECO:0000313" key="2">
    <source>
        <dbReference type="Proteomes" id="UP000823775"/>
    </source>
</evidence>
<organism evidence="1 2">
    <name type="scientific">Datura stramonium</name>
    <name type="common">Jimsonweed</name>
    <name type="synonym">Common thornapple</name>
    <dbReference type="NCBI Taxonomy" id="4076"/>
    <lineage>
        <taxon>Eukaryota</taxon>
        <taxon>Viridiplantae</taxon>
        <taxon>Streptophyta</taxon>
        <taxon>Embryophyta</taxon>
        <taxon>Tracheophyta</taxon>
        <taxon>Spermatophyta</taxon>
        <taxon>Magnoliopsida</taxon>
        <taxon>eudicotyledons</taxon>
        <taxon>Gunneridae</taxon>
        <taxon>Pentapetalae</taxon>
        <taxon>asterids</taxon>
        <taxon>lamiids</taxon>
        <taxon>Solanales</taxon>
        <taxon>Solanaceae</taxon>
        <taxon>Solanoideae</taxon>
        <taxon>Datureae</taxon>
        <taxon>Datura</taxon>
    </lineage>
</organism>
<feature type="non-terminal residue" evidence="1">
    <location>
        <position position="77"/>
    </location>
</feature>
<dbReference type="Proteomes" id="UP000823775">
    <property type="component" value="Unassembled WGS sequence"/>
</dbReference>